<keyword evidence="10" id="KW-1185">Reference proteome</keyword>
<dbReference type="AlphaFoldDB" id="A0AAD2FE50"/>
<feature type="transmembrane region" description="Helical" evidence="7">
    <location>
        <begin position="921"/>
        <end position="950"/>
    </location>
</feature>
<name>A0AAD2FE50_9STRA</name>
<feature type="transmembrane region" description="Helical" evidence="7">
    <location>
        <begin position="720"/>
        <end position="745"/>
    </location>
</feature>
<feature type="transmembrane region" description="Helical" evidence="7">
    <location>
        <begin position="579"/>
        <end position="598"/>
    </location>
</feature>
<feature type="domain" description="PPIase FKBP-type" evidence="8">
    <location>
        <begin position="161"/>
        <end position="223"/>
    </location>
</feature>
<evidence type="ECO:0000259" key="8">
    <source>
        <dbReference type="PROSITE" id="PS50059"/>
    </source>
</evidence>
<feature type="region of interest" description="Disordered" evidence="6">
    <location>
        <begin position="1082"/>
        <end position="1102"/>
    </location>
</feature>
<gene>
    <name evidence="9" type="ORF">CYCCA115_LOCUS2541</name>
</gene>
<keyword evidence="7" id="KW-0812">Transmembrane</keyword>
<dbReference type="PROSITE" id="PS50059">
    <property type="entry name" value="FKBP_PPIASE"/>
    <property type="match status" value="1"/>
</dbReference>
<feature type="region of interest" description="Disordered" evidence="6">
    <location>
        <begin position="1"/>
        <end position="137"/>
    </location>
</feature>
<evidence type="ECO:0000256" key="1">
    <source>
        <dbReference type="ARBA" id="ARBA00000971"/>
    </source>
</evidence>
<protein>
    <recommendedName>
        <fullName evidence="2 5">peptidylprolyl isomerase</fullName>
        <ecNumber evidence="2 5">5.2.1.8</ecNumber>
    </recommendedName>
</protein>
<evidence type="ECO:0000256" key="2">
    <source>
        <dbReference type="ARBA" id="ARBA00013194"/>
    </source>
</evidence>
<feature type="transmembrane region" description="Helical" evidence="7">
    <location>
        <begin position="354"/>
        <end position="372"/>
    </location>
</feature>
<dbReference type="PANTHER" id="PTHR43811:SF19">
    <property type="entry name" value="39 KDA FK506-BINDING NUCLEAR PROTEIN"/>
    <property type="match status" value="1"/>
</dbReference>
<reference evidence="9" key="1">
    <citation type="submission" date="2023-08" db="EMBL/GenBank/DDBJ databases">
        <authorList>
            <person name="Audoor S."/>
            <person name="Bilcke G."/>
        </authorList>
    </citation>
    <scope>NUCLEOTIDE SEQUENCE</scope>
</reference>
<evidence type="ECO:0000256" key="4">
    <source>
        <dbReference type="ARBA" id="ARBA00023235"/>
    </source>
</evidence>
<feature type="compositionally biased region" description="Basic and acidic residues" evidence="6">
    <location>
        <begin position="43"/>
        <end position="56"/>
    </location>
</feature>
<feature type="compositionally biased region" description="Basic and acidic residues" evidence="6">
    <location>
        <begin position="119"/>
        <end position="134"/>
    </location>
</feature>
<evidence type="ECO:0000313" key="9">
    <source>
        <dbReference type="EMBL" id="CAJ1931780.1"/>
    </source>
</evidence>
<proteinExistence type="predicted"/>
<comment type="catalytic activity">
    <reaction evidence="1 5">
        <text>[protein]-peptidylproline (omega=180) = [protein]-peptidylproline (omega=0)</text>
        <dbReference type="Rhea" id="RHEA:16237"/>
        <dbReference type="Rhea" id="RHEA-COMP:10747"/>
        <dbReference type="Rhea" id="RHEA-COMP:10748"/>
        <dbReference type="ChEBI" id="CHEBI:83833"/>
        <dbReference type="ChEBI" id="CHEBI:83834"/>
        <dbReference type="EC" id="5.2.1.8"/>
    </reaction>
</comment>
<evidence type="ECO:0000256" key="6">
    <source>
        <dbReference type="SAM" id="MobiDB-lite"/>
    </source>
</evidence>
<feature type="transmembrane region" description="Helical" evidence="7">
    <location>
        <begin position="752"/>
        <end position="774"/>
    </location>
</feature>
<dbReference type="EC" id="5.2.1.8" evidence="2 5"/>
<feature type="transmembrane region" description="Helical" evidence="7">
    <location>
        <begin position="604"/>
        <end position="625"/>
    </location>
</feature>
<feature type="transmembrane region" description="Helical" evidence="7">
    <location>
        <begin position="410"/>
        <end position="431"/>
    </location>
</feature>
<feature type="compositionally biased region" description="Polar residues" evidence="6">
    <location>
        <begin position="17"/>
        <end position="32"/>
    </location>
</feature>
<dbReference type="GO" id="GO:0003755">
    <property type="term" value="F:peptidyl-prolyl cis-trans isomerase activity"/>
    <property type="evidence" value="ECO:0007669"/>
    <property type="project" value="UniProtKB-KW"/>
</dbReference>
<feature type="transmembrane region" description="Helical" evidence="7">
    <location>
        <begin position="650"/>
        <end position="672"/>
    </location>
</feature>
<accession>A0AAD2FE50</accession>
<feature type="compositionally biased region" description="Basic and acidic residues" evidence="6">
    <location>
        <begin position="75"/>
        <end position="87"/>
    </location>
</feature>
<evidence type="ECO:0000256" key="3">
    <source>
        <dbReference type="ARBA" id="ARBA00023110"/>
    </source>
</evidence>
<dbReference type="Gene3D" id="3.10.50.40">
    <property type="match status" value="1"/>
</dbReference>
<feature type="transmembrane region" description="Helical" evidence="7">
    <location>
        <begin position="1043"/>
        <end position="1066"/>
    </location>
</feature>
<feature type="transmembrane region" description="Helical" evidence="7">
    <location>
        <begin position="794"/>
        <end position="815"/>
    </location>
</feature>
<keyword evidence="4 5" id="KW-0413">Isomerase</keyword>
<keyword evidence="3 5" id="KW-0697">Rotamase</keyword>
<evidence type="ECO:0000256" key="5">
    <source>
        <dbReference type="PROSITE-ProRule" id="PRU00277"/>
    </source>
</evidence>
<feature type="compositionally biased region" description="Basic residues" evidence="6">
    <location>
        <begin position="88"/>
        <end position="102"/>
    </location>
</feature>
<comment type="caution">
    <text evidence="9">The sequence shown here is derived from an EMBL/GenBank/DDBJ whole genome shotgun (WGS) entry which is preliminary data.</text>
</comment>
<dbReference type="PANTHER" id="PTHR43811">
    <property type="entry name" value="FKBP-TYPE PEPTIDYL-PROLYL CIS-TRANS ISOMERASE FKPA"/>
    <property type="match status" value="1"/>
</dbReference>
<feature type="compositionally biased region" description="Polar residues" evidence="6">
    <location>
        <begin position="1085"/>
        <end position="1094"/>
    </location>
</feature>
<feature type="transmembrane region" description="Helical" evidence="7">
    <location>
        <begin position="549"/>
        <end position="567"/>
    </location>
</feature>
<feature type="compositionally biased region" description="Polar residues" evidence="6">
    <location>
        <begin position="105"/>
        <end position="118"/>
    </location>
</feature>
<feature type="transmembrane region" description="Helical" evidence="7">
    <location>
        <begin position="999"/>
        <end position="1023"/>
    </location>
</feature>
<feature type="transmembrane region" description="Helical" evidence="7">
    <location>
        <begin position="313"/>
        <end position="334"/>
    </location>
</feature>
<evidence type="ECO:0000256" key="7">
    <source>
        <dbReference type="SAM" id="Phobius"/>
    </source>
</evidence>
<sequence length="1102" mass="122437">MGRRRKRSNSDNDESLEQSYNQSQPNRRLSVTENDESSIGESDSAKKAKTSLEKTLVEPSNSRAKESSESVTKTDISEKEKQRIERLQKKKKHRKEQKKAKALTKQETTVTQSNTVNSAKERKPKDSVDKKDNSNTEFKTMAKGVQYRDVVIGKGPSVQERKKIRVTYILRAIHRYGKILDSSNDFKFRIGRGEVVKGWDIGIMGMRQGGKRYLIVPPNAGYGGLNRYLTDHAGATQSFCNDDLARTLLSPIQSREIYPDMDPTPNATAYEEMGGELSEGSGIAAQPRKQSHAQKVANSLHGVVVPKAEPIKWYHFLALSLYIAIPVIAYVMVFTTMGFGGDLFFYVADKYGEYSMMAIAATVGVTFVAYMLDFTDWRSNTGVVLQKMVWAFIVVGVIAFTLLMVNEYPYGPIAVFAFITPMYLVAIKGICYSDLETKTFISWLSGPLFFVALVNGIIWIIWTFREDKNEYNEYFRVNNAEEAGCPAPDFNEYPNCDSLANPGTLCVTVFNNEFVFEKSADDGTYCPVSCTEIYDDCLNIFILWVGPPMFSMVLIFLSFFATFLRAGNGEKDMLNFGKVWMFLLFATWLTASLAGIAAGVASALMALTLASFIGSAVFIASSVSYDEGKTQAKGFWEKIKEKYGENMMNVLRGLGIITLTPAFLIFLVLSMLNQCVRRCGLPCSKKMKTDKERSDFITKRARRAIDTYLTWDRSTVFTYAVYWGAAFMILQVIVSQFTVLFLSWLIEATAPLGLGPVTGIMVGVGLVMFLLPPVPGVPIYLTLGIVVLATGRDTLGVVGCVGYGCGVSIVLKLLACTMQQKLIGEQLSNYVAVRQLVGINSSVIRAMKLILQEPGFSVPKVAILIGGPDWPTSVLCGLMRLQLLPILIGTIPVIFLIVPTLLTGTFTYMSSLTLDDGTPEFAYAGVLATVFAAITAIVQFGSMVVAAYYLEQTASAREEELAQIPIDQEVKEREQKDDELRRCYKEVTKWEIVPFIPKMILRLAVVTMIGSCYMVQLFASSSFAEYELTYTIDNNLDGDWTNLLLPLGRIASLLFVISSVLVYGYVKWAGHEARKMMAYQDAEAPSQTNTQSGGNRLPEAQE</sequence>
<feature type="transmembrane region" description="Helical" evidence="7">
    <location>
        <begin position="883"/>
        <end position="909"/>
    </location>
</feature>
<dbReference type="Pfam" id="PF00254">
    <property type="entry name" value="FKBP_C"/>
    <property type="match status" value="1"/>
</dbReference>
<keyword evidence="7" id="KW-0472">Membrane</keyword>
<dbReference type="InterPro" id="IPR001179">
    <property type="entry name" value="PPIase_FKBP_dom"/>
</dbReference>
<evidence type="ECO:0000313" key="10">
    <source>
        <dbReference type="Proteomes" id="UP001295423"/>
    </source>
</evidence>
<keyword evidence="7" id="KW-1133">Transmembrane helix</keyword>
<dbReference type="EMBL" id="CAKOGP040000180">
    <property type="protein sequence ID" value="CAJ1931780.1"/>
    <property type="molecule type" value="Genomic_DNA"/>
</dbReference>
<dbReference type="SUPFAM" id="SSF54534">
    <property type="entry name" value="FKBP-like"/>
    <property type="match status" value="1"/>
</dbReference>
<feature type="transmembrane region" description="Helical" evidence="7">
    <location>
        <begin position="443"/>
        <end position="462"/>
    </location>
</feature>
<organism evidence="9 10">
    <name type="scientific">Cylindrotheca closterium</name>
    <dbReference type="NCBI Taxonomy" id="2856"/>
    <lineage>
        <taxon>Eukaryota</taxon>
        <taxon>Sar</taxon>
        <taxon>Stramenopiles</taxon>
        <taxon>Ochrophyta</taxon>
        <taxon>Bacillariophyta</taxon>
        <taxon>Bacillariophyceae</taxon>
        <taxon>Bacillariophycidae</taxon>
        <taxon>Bacillariales</taxon>
        <taxon>Bacillariaceae</taxon>
        <taxon>Cylindrotheca</taxon>
    </lineage>
</organism>
<dbReference type="InterPro" id="IPR046357">
    <property type="entry name" value="PPIase_dom_sf"/>
</dbReference>
<dbReference type="Proteomes" id="UP001295423">
    <property type="component" value="Unassembled WGS sequence"/>
</dbReference>
<feature type="transmembrane region" description="Helical" evidence="7">
    <location>
        <begin position="384"/>
        <end position="404"/>
    </location>
</feature>